<name>A0AAP6LKR7_RIEAN</name>
<accession>A0AAP6LKR7</accession>
<dbReference type="AlphaFoldDB" id="A0AAP6LKR7"/>
<evidence type="ECO:0000313" key="4">
    <source>
        <dbReference type="Proteomes" id="UP001284033"/>
    </source>
</evidence>
<reference evidence="3" key="1">
    <citation type="submission" date="2023-01" db="EMBL/GenBank/DDBJ databases">
        <title>Genome-based studies on antimicrobial resistance profiles of Riemerella anatipestifer in China, 1994 to 2021.</title>
        <authorList>
            <person name="Yang Z."/>
            <person name="Zhu D."/>
        </authorList>
    </citation>
    <scope>NUCLEOTIDE SEQUENCE</scope>
    <source>
        <strain evidence="3">RCAD1218</strain>
    </source>
</reference>
<protein>
    <submittedName>
        <fullName evidence="3">Uncharacterized protein</fullName>
    </submittedName>
</protein>
<dbReference type="Proteomes" id="UP001284033">
    <property type="component" value="Unassembled WGS sequence"/>
</dbReference>
<gene>
    <name evidence="3" type="ORF">PG303_06980</name>
</gene>
<keyword evidence="1" id="KW-0175">Coiled coil</keyword>
<evidence type="ECO:0000313" key="3">
    <source>
        <dbReference type="EMBL" id="MDY3512953.1"/>
    </source>
</evidence>
<feature type="coiled-coil region" evidence="1">
    <location>
        <begin position="45"/>
        <end position="115"/>
    </location>
</feature>
<comment type="caution">
    <text evidence="3">The sequence shown here is derived from an EMBL/GenBank/DDBJ whole genome shotgun (WGS) entry which is preliminary data.</text>
</comment>
<feature type="transmembrane region" description="Helical" evidence="2">
    <location>
        <begin position="6"/>
        <end position="24"/>
    </location>
</feature>
<keyword evidence="2" id="KW-1133">Transmembrane helix</keyword>
<dbReference type="EMBL" id="JAQZHK010000005">
    <property type="protein sequence ID" value="MDY3512953.1"/>
    <property type="molecule type" value="Genomic_DNA"/>
</dbReference>
<keyword evidence="2" id="KW-0812">Transmembrane</keyword>
<organism evidence="3 4">
    <name type="scientific">Riemerella anatipestifer</name>
    <name type="common">Moraxella anatipestifer</name>
    <dbReference type="NCBI Taxonomy" id="34085"/>
    <lineage>
        <taxon>Bacteria</taxon>
        <taxon>Pseudomonadati</taxon>
        <taxon>Bacteroidota</taxon>
        <taxon>Flavobacteriia</taxon>
        <taxon>Flavobacteriales</taxon>
        <taxon>Weeksellaceae</taxon>
        <taxon>Riemerella</taxon>
    </lineage>
</organism>
<keyword evidence="2" id="KW-0472">Membrane</keyword>
<evidence type="ECO:0000256" key="2">
    <source>
        <dbReference type="SAM" id="Phobius"/>
    </source>
</evidence>
<sequence>MNIQDWITLLFGGGSAITGLGWILERRKRNEETRGIAVANESIEIENERKKVDLYQDMLNDLQARYEAKYKEFEEMHNRKVQLLEDEIKLHKRVIANLKAENSELRSKLKQYATNNTPT</sequence>
<proteinExistence type="predicted"/>
<evidence type="ECO:0000256" key="1">
    <source>
        <dbReference type="SAM" id="Coils"/>
    </source>
</evidence>